<reference evidence="4" key="1">
    <citation type="journal article" date="2019" name="Int. J. Syst. Evol. Microbiol.">
        <title>The Global Catalogue of Microorganisms (GCM) 10K type strain sequencing project: providing services to taxonomists for standard genome sequencing and annotation.</title>
        <authorList>
            <consortium name="The Broad Institute Genomics Platform"/>
            <consortium name="The Broad Institute Genome Sequencing Center for Infectious Disease"/>
            <person name="Wu L."/>
            <person name="Ma J."/>
        </authorList>
    </citation>
    <scope>NUCLEOTIDE SEQUENCE [LARGE SCALE GENOMIC DNA]</scope>
    <source>
        <strain evidence="4">CCUG 51308</strain>
    </source>
</reference>
<dbReference type="Proteomes" id="UP001596492">
    <property type="component" value="Unassembled WGS sequence"/>
</dbReference>
<accession>A0ABW2IM59</accession>
<proteinExistence type="predicted"/>
<keyword evidence="1" id="KW-1133">Transmembrane helix</keyword>
<name>A0ABW2IM59_9PROT</name>
<dbReference type="Pfam" id="PF13387">
    <property type="entry name" value="Lnb_N"/>
    <property type="match status" value="1"/>
</dbReference>
<dbReference type="RefSeq" id="WP_382167235.1">
    <property type="nucleotide sequence ID" value="NZ_JBHTBR010000005.1"/>
</dbReference>
<keyword evidence="4" id="KW-1185">Reference proteome</keyword>
<evidence type="ECO:0000313" key="4">
    <source>
        <dbReference type="Proteomes" id="UP001596492"/>
    </source>
</evidence>
<evidence type="ECO:0000256" key="1">
    <source>
        <dbReference type="SAM" id="Phobius"/>
    </source>
</evidence>
<evidence type="ECO:0000259" key="2">
    <source>
        <dbReference type="Pfam" id="PF13387"/>
    </source>
</evidence>
<keyword evidence="1" id="KW-0472">Membrane</keyword>
<protein>
    <submittedName>
        <fullName evidence="3">DUF4105 domain-containing protein</fullName>
    </submittedName>
</protein>
<feature type="domain" description="Lnb N-terminal periplasmic" evidence="2">
    <location>
        <begin position="100"/>
        <end position="226"/>
    </location>
</feature>
<sequence>MAGLMDKYSHKLAHITRLLRTYPATSALIAVFLILLFATLYGVSRPAKHDRDFVEHLSRLPHVELREKAFEVSPTRNWSYDRNGPLEKIWRSEPVAHDFGDLKQVWFLVEPHPGMDAMAHTLVLFEFSDDRLLGLTIEARREVDEKYSAFEGNWGKFELLYVWADARDLVLRRAIYLDKNVEIYPLSISLEQSISFLKAMLAQTRRIENKARLYNTLFSNCTNELGKHGGLKWHPSFILTGYASQHLHKIGMIKSDEHDFASVRKRGDITAFLEALGPEQPQMESVMFDKVLLAHLREKWFSSEQDAQS</sequence>
<keyword evidence="1" id="KW-0812">Transmembrane</keyword>
<organism evidence="3 4">
    <name type="scientific">Hirschia litorea</name>
    <dbReference type="NCBI Taxonomy" id="1199156"/>
    <lineage>
        <taxon>Bacteria</taxon>
        <taxon>Pseudomonadati</taxon>
        <taxon>Pseudomonadota</taxon>
        <taxon>Alphaproteobacteria</taxon>
        <taxon>Hyphomonadales</taxon>
        <taxon>Hyphomonadaceae</taxon>
        <taxon>Hirschia</taxon>
    </lineage>
</organism>
<evidence type="ECO:0000313" key="3">
    <source>
        <dbReference type="EMBL" id="MFC7291992.1"/>
    </source>
</evidence>
<feature type="transmembrane region" description="Helical" evidence="1">
    <location>
        <begin position="21"/>
        <end position="43"/>
    </location>
</feature>
<dbReference type="InterPro" id="IPR025178">
    <property type="entry name" value="Lnb_N"/>
</dbReference>
<gene>
    <name evidence="3" type="ORF">ACFQS8_10225</name>
</gene>
<comment type="caution">
    <text evidence="3">The sequence shown here is derived from an EMBL/GenBank/DDBJ whole genome shotgun (WGS) entry which is preliminary data.</text>
</comment>
<dbReference type="EMBL" id="JBHTBR010000005">
    <property type="protein sequence ID" value="MFC7291992.1"/>
    <property type="molecule type" value="Genomic_DNA"/>
</dbReference>